<dbReference type="GO" id="GO:0004672">
    <property type="term" value="F:protein kinase activity"/>
    <property type="evidence" value="ECO:0007669"/>
    <property type="project" value="InterPro"/>
</dbReference>
<dbReference type="InterPro" id="IPR001245">
    <property type="entry name" value="Ser-Thr/Tyr_kinase_cat_dom"/>
</dbReference>
<dbReference type="EMBL" id="QKWP01000100">
    <property type="protein sequence ID" value="RIB27389.1"/>
    <property type="molecule type" value="Genomic_DNA"/>
</dbReference>
<dbReference type="GO" id="GO:0005524">
    <property type="term" value="F:ATP binding"/>
    <property type="evidence" value="ECO:0007669"/>
    <property type="project" value="UniProtKB-UniRule"/>
</dbReference>
<dbReference type="Gene3D" id="1.25.40.10">
    <property type="entry name" value="Tetratricopeptide repeat domain"/>
    <property type="match status" value="1"/>
</dbReference>
<feature type="repeat" description="TPR" evidence="3">
    <location>
        <begin position="267"/>
        <end position="300"/>
    </location>
</feature>
<feature type="repeat" description="TPR" evidence="3">
    <location>
        <begin position="301"/>
        <end position="334"/>
    </location>
</feature>
<dbReference type="Gene3D" id="3.30.200.20">
    <property type="entry name" value="Phosphorylase Kinase, domain 1"/>
    <property type="match status" value="1"/>
</dbReference>
<dbReference type="PROSITE" id="PS00107">
    <property type="entry name" value="PROTEIN_KINASE_ATP"/>
    <property type="match status" value="1"/>
</dbReference>
<reference evidence="6 7" key="1">
    <citation type="submission" date="2018-06" db="EMBL/GenBank/DDBJ databases">
        <title>Comparative genomics reveals the genomic features of Rhizophagus irregularis, R. cerebriforme, R. diaphanum and Gigaspora rosea, and their symbiotic lifestyle signature.</title>
        <authorList>
            <person name="Morin E."/>
            <person name="San Clemente H."/>
            <person name="Chen E.C.H."/>
            <person name="De La Providencia I."/>
            <person name="Hainaut M."/>
            <person name="Kuo A."/>
            <person name="Kohler A."/>
            <person name="Murat C."/>
            <person name="Tang N."/>
            <person name="Roy S."/>
            <person name="Loubradou J."/>
            <person name="Henrissat B."/>
            <person name="Grigoriev I.V."/>
            <person name="Corradi N."/>
            <person name="Roux C."/>
            <person name="Martin F.M."/>
        </authorList>
    </citation>
    <scope>NUCLEOTIDE SEQUENCE [LARGE SCALE GENOMIC DNA]</scope>
    <source>
        <strain evidence="6 7">DAOM 194757</strain>
    </source>
</reference>
<dbReference type="InterPro" id="IPR000719">
    <property type="entry name" value="Prot_kinase_dom"/>
</dbReference>
<feature type="domain" description="Protein kinase" evidence="5">
    <location>
        <begin position="1"/>
        <end position="201"/>
    </location>
</feature>
<evidence type="ECO:0000256" key="1">
    <source>
        <dbReference type="ARBA" id="ARBA00022737"/>
    </source>
</evidence>
<dbReference type="PROSITE" id="PS50011">
    <property type="entry name" value="PROTEIN_KINASE_DOM"/>
    <property type="match status" value="1"/>
</dbReference>
<dbReference type="SUPFAM" id="SSF48452">
    <property type="entry name" value="TPR-like"/>
    <property type="match status" value="1"/>
</dbReference>
<comment type="caution">
    <text evidence="6">The sequence shown here is derived from an EMBL/GenBank/DDBJ whole genome shotgun (WGS) entry which is preliminary data.</text>
</comment>
<dbReference type="Proteomes" id="UP000266673">
    <property type="component" value="Unassembled WGS sequence"/>
</dbReference>
<evidence type="ECO:0000256" key="3">
    <source>
        <dbReference type="PROSITE-ProRule" id="PRU00339"/>
    </source>
</evidence>
<feature type="binding site" evidence="4">
    <location>
        <position position="54"/>
    </location>
    <ligand>
        <name>ATP</name>
        <dbReference type="ChEBI" id="CHEBI:30616"/>
    </ligand>
</feature>
<feature type="repeat" description="TPR" evidence="3">
    <location>
        <begin position="335"/>
        <end position="368"/>
    </location>
</feature>
<accession>A0A397W292</accession>
<keyword evidence="4" id="KW-0547">Nucleotide-binding</keyword>
<dbReference type="OrthoDB" id="6718656at2759"/>
<keyword evidence="4" id="KW-0067">ATP-binding</keyword>
<dbReference type="SUPFAM" id="SSF56112">
    <property type="entry name" value="Protein kinase-like (PK-like)"/>
    <property type="match status" value="1"/>
</dbReference>
<evidence type="ECO:0000256" key="4">
    <source>
        <dbReference type="PROSITE-ProRule" id="PRU10141"/>
    </source>
</evidence>
<keyword evidence="1" id="KW-0677">Repeat</keyword>
<evidence type="ECO:0000313" key="6">
    <source>
        <dbReference type="EMBL" id="RIB27389.1"/>
    </source>
</evidence>
<sequence length="378" mass="43550">MLEQSDWVKFGIEQEYITLFKHDSFKEWKIIGRGGFGAVYSAFSKDVEKIIALKSFYCRENDISPNGLIKEHDRNILVHNGILMITDFGLSKTLDNSTKSIHGGTCGFSDPKYLQSPYMYKRDKFSDIYSLGVLFWELSSGVPPFKDSDQYEITLNVINGKREAPINGTPVDFMTIYCDAWNGDPNLRPSITEICNLLDKLDYTRTVPVYHSKQDTNLSSENSLIINNHTENQLESLNHGIECYKLERYDESLVILNKLLKINQNNAEALKYRGATYCMMNRYEESLADLNQSLKINTNNEETLIYRGVTYSMLNKFEESLTDLNKSLEINPDNAFALVCRGETYRRMKKYKKSIADLRKLLDIVPSLLKIFKMINLN</sequence>
<dbReference type="PANTHER" id="PTHR44858:SF1">
    <property type="entry name" value="UDP-N-ACETYLGLUCOSAMINE--PEPTIDE N-ACETYLGLUCOSAMINYLTRANSFERASE SPINDLY-RELATED"/>
    <property type="match status" value="1"/>
</dbReference>
<keyword evidence="7" id="KW-1185">Reference proteome</keyword>
<dbReference type="AlphaFoldDB" id="A0A397W292"/>
<proteinExistence type="predicted"/>
<organism evidence="6 7">
    <name type="scientific">Gigaspora rosea</name>
    <dbReference type="NCBI Taxonomy" id="44941"/>
    <lineage>
        <taxon>Eukaryota</taxon>
        <taxon>Fungi</taxon>
        <taxon>Fungi incertae sedis</taxon>
        <taxon>Mucoromycota</taxon>
        <taxon>Glomeromycotina</taxon>
        <taxon>Glomeromycetes</taxon>
        <taxon>Diversisporales</taxon>
        <taxon>Gigasporaceae</taxon>
        <taxon>Gigaspora</taxon>
    </lineage>
</organism>
<dbReference type="InterPro" id="IPR011009">
    <property type="entry name" value="Kinase-like_dom_sf"/>
</dbReference>
<dbReference type="Pfam" id="PF07714">
    <property type="entry name" value="PK_Tyr_Ser-Thr"/>
    <property type="match status" value="1"/>
</dbReference>
<dbReference type="SMART" id="SM00028">
    <property type="entry name" value="TPR"/>
    <property type="match status" value="4"/>
</dbReference>
<dbReference type="Gene3D" id="1.10.510.10">
    <property type="entry name" value="Transferase(Phosphotransferase) domain 1"/>
    <property type="match status" value="1"/>
</dbReference>
<keyword evidence="2 3" id="KW-0802">TPR repeat</keyword>
<dbReference type="GO" id="GO:0046813">
    <property type="term" value="P:receptor-mediated virion attachment to host cell"/>
    <property type="evidence" value="ECO:0007669"/>
    <property type="project" value="TreeGrafter"/>
</dbReference>
<evidence type="ECO:0000313" key="7">
    <source>
        <dbReference type="Proteomes" id="UP000266673"/>
    </source>
</evidence>
<dbReference type="InterPro" id="IPR017441">
    <property type="entry name" value="Protein_kinase_ATP_BS"/>
</dbReference>
<dbReference type="PANTHER" id="PTHR44858">
    <property type="entry name" value="TETRATRICOPEPTIDE REPEAT PROTEIN 6"/>
    <property type="match status" value="1"/>
</dbReference>
<dbReference type="InterPro" id="IPR011990">
    <property type="entry name" value="TPR-like_helical_dom_sf"/>
</dbReference>
<dbReference type="PROSITE" id="PS50005">
    <property type="entry name" value="TPR"/>
    <property type="match status" value="3"/>
</dbReference>
<name>A0A397W292_9GLOM</name>
<dbReference type="Pfam" id="PF13181">
    <property type="entry name" value="TPR_8"/>
    <property type="match status" value="2"/>
</dbReference>
<dbReference type="InterPro" id="IPR050498">
    <property type="entry name" value="Ycf3"/>
</dbReference>
<dbReference type="STRING" id="44941.A0A397W292"/>
<protein>
    <recommendedName>
        <fullName evidence="5">Protein kinase domain-containing protein</fullName>
    </recommendedName>
</protein>
<evidence type="ECO:0000256" key="2">
    <source>
        <dbReference type="ARBA" id="ARBA00022803"/>
    </source>
</evidence>
<dbReference type="InterPro" id="IPR019734">
    <property type="entry name" value="TPR_rpt"/>
</dbReference>
<gene>
    <name evidence="6" type="ORF">C2G38_2029444</name>
</gene>
<evidence type="ECO:0000259" key="5">
    <source>
        <dbReference type="PROSITE" id="PS50011"/>
    </source>
</evidence>